<evidence type="ECO:0000313" key="4">
    <source>
        <dbReference type="Proteomes" id="UP001162905"/>
    </source>
</evidence>
<dbReference type="InterPro" id="IPR038610">
    <property type="entry name" value="FliK-like_C_sf"/>
</dbReference>
<dbReference type="PANTHER" id="PTHR37533:SF2">
    <property type="entry name" value="FLAGELLAR HOOK-LENGTH CONTROL PROTEIN"/>
    <property type="match status" value="1"/>
</dbReference>
<feature type="region of interest" description="Disordered" evidence="1">
    <location>
        <begin position="15"/>
        <end position="145"/>
    </location>
</feature>
<dbReference type="EMBL" id="JAKJXH010000006">
    <property type="protein sequence ID" value="MCF7542266.1"/>
    <property type="molecule type" value="Genomic_DNA"/>
</dbReference>
<evidence type="ECO:0000313" key="3">
    <source>
        <dbReference type="EMBL" id="MCF7542266.1"/>
    </source>
</evidence>
<feature type="domain" description="Flagellar hook-length control protein-like C-terminal" evidence="2">
    <location>
        <begin position="340"/>
        <end position="422"/>
    </location>
</feature>
<reference evidence="3" key="1">
    <citation type="submission" date="2022-01" db="EMBL/GenBank/DDBJ databases">
        <title>Pseudomonas sp. nov. isolated from Antarctic regolith.</title>
        <authorList>
            <person name="Novakova D."/>
            <person name="Sedlar K."/>
        </authorList>
    </citation>
    <scope>NUCLEOTIDE SEQUENCE</scope>
    <source>
        <strain evidence="3">P2647</strain>
    </source>
</reference>
<dbReference type="PANTHER" id="PTHR37533">
    <property type="entry name" value="FLAGELLAR HOOK-LENGTH CONTROL PROTEIN"/>
    <property type="match status" value="1"/>
</dbReference>
<dbReference type="Pfam" id="PF02120">
    <property type="entry name" value="Flg_hook"/>
    <property type="match status" value="1"/>
</dbReference>
<proteinExistence type="predicted"/>
<dbReference type="RefSeq" id="WP_237251448.1">
    <property type="nucleotide sequence ID" value="NZ_JAKJXG010000010.1"/>
</dbReference>
<dbReference type="InterPro" id="IPR052563">
    <property type="entry name" value="FliK"/>
</dbReference>
<protein>
    <submittedName>
        <fullName evidence="3">Flagellar hook-length control protein FliK</fullName>
    </submittedName>
</protein>
<gene>
    <name evidence="3" type="ORF">L4G47_08530</name>
</gene>
<organism evidence="3 4">
    <name type="scientific">Pseudomonas petrae</name>
    <dbReference type="NCBI Taxonomy" id="2912190"/>
    <lineage>
        <taxon>Bacteria</taxon>
        <taxon>Pseudomonadati</taxon>
        <taxon>Pseudomonadota</taxon>
        <taxon>Gammaproteobacteria</taxon>
        <taxon>Pseudomonadales</taxon>
        <taxon>Pseudomonadaceae</taxon>
        <taxon>Pseudomonas</taxon>
    </lineage>
</organism>
<dbReference type="Gene3D" id="3.30.750.140">
    <property type="match status" value="1"/>
</dbReference>
<evidence type="ECO:0000256" key="1">
    <source>
        <dbReference type="SAM" id="MobiDB-lite"/>
    </source>
</evidence>
<dbReference type="CDD" id="cd17470">
    <property type="entry name" value="T3SS_Flik_C"/>
    <property type="match status" value="1"/>
</dbReference>
<dbReference type="Proteomes" id="UP001162905">
    <property type="component" value="Unassembled WGS sequence"/>
</dbReference>
<feature type="compositionally biased region" description="Low complexity" evidence="1">
    <location>
        <begin position="415"/>
        <end position="429"/>
    </location>
</feature>
<evidence type="ECO:0000259" key="2">
    <source>
        <dbReference type="Pfam" id="PF02120"/>
    </source>
</evidence>
<sequence length="480" mass="48628">MALATNPLLTALTAAKAQKAGNTPSAKAPDPVKHNSSSFSDVFAKQAPVKSQSADNPAPKPASAKSSAADDKPAASHTSAAADKTVADNGNGLPAKPVNGKADDEAGAGKGKDDDKDDASDTGQDPTVADALAVDPTLDPTLAVTPPVQEPVAVAPPVEPVMDPALLAGTMPLPVMPPPAVQAPTDAADATDAAGDGFDPSADPLEGLTAVQVALENKAQQTAQNNGVHGDGKGEGKQDPNADPSQLLATNLAALGDQPVDKSTTEGGGDKAFSGLLADGLKDVKGATSDTRMDNFADRLAALSQAAQVKNTSASAPATPLLNQPLAMNLGGWTEGVVNRVMYLSSQNLKQADIQLEPAELGRLDIRVNMAADQQTQVTFMSAHVGVREALESQMSRLRDSFVQQGMGQVDVNVSDQSRGWQQQAQQQSGGDGQRSGGSDRSNGVGGSDLIADGAPVDAASAAANAPLTVVGSSAVDYYA</sequence>
<dbReference type="InterPro" id="IPR021136">
    <property type="entry name" value="Flagellar_hook_control-like_C"/>
</dbReference>
<feature type="compositionally biased region" description="Basic and acidic residues" evidence="1">
    <location>
        <begin position="230"/>
        <end position="240"/>
    </location>
</feature>
<name>A0ABS9I508_9PSED</name>
<keyword evidence="3" id="KW-0969">Cilium</keyword>
<accession>A0ABS9I508</accession>
<keyword evidence="3" id="KW-0282">Flagellum</keyword>
<keyword evidence="3" id="KW-0966">Cell projection</keyword>
<feature type="region of interest" description="Disordered" evidence="1">
    <location>
        <begin position="415"/>
        <end position="451"/>
    </location>
</feature>
<comment type="caution">
    <text evidence="3">The sequence shown here is derived from an EMBL/GenBank/DDBJ whole genome shotgun (WGS) entry which is preliminary data.</text>
</comment>
<feature type="region of interest" description="Disordered" evidence="1">
    <location>
        <begin position="221"/>
        <end position="244"/>
    </location>
</feature>
<keyword evidence="4" id="KW-1185">Reference proteome</keyword>
<feature type="compositionally biased region" description="Low complexity" evidence="1">
    <location>
        <begin position="53"/>
        <end position="67"/>
    </location>
</feature>